<reference evidence="2 7" key="3">
    <citation type="submission" date="2021-10" db="EMBL/GenBank/DDBJ databases">
        <title>Sequencing the mobilome of antimicrobial resistant bacterial isolates spanning a range of GC content: The potential of a sustainable low cost, low infrastructure approach for surveillance with Oxford Nanopore sequencing.</title>
        <authorList>
            <person name="Sands K."/>
        </authorList>
    </citation>
    <scope>NUCLEOTIDE SEQUENCE [LARGE SCALE GENOMIC DNA]</scope>
    <source>
        <strain evidence="2 7">MIN-202</strain>
    </source>
</reference>
<feature type="transmembrane region" description="Helical" evidence="1">
    <location>
        <begin position="244"/>
        <end position="267"/>
    </location>
</feature>
<keyword evidence="1" id="KW-0472">Membrane</keyword>
<sequence length="270" mass="30921">MNLRSFEFLKGNETVWDKEKKAINVSLIKASISCTIMCILIVIFGFLMRKYLFEYSSAVSLTINSKFVFQIITGIVIVLSIIYFIVHLILYFRRRYNFFAPKIGWSITLYILDGITMCFMISYVSAIVGLDLTLIAIGISLSIIVAMGILGFIMNHKIAFKLSIANIVLFTIATIGSIILLIVFFTTRYNHGFNQGIIIADIVLSIIWLISLSIGFASTIYSMRIMAEHHNLENHKIMRDFTTWNSYLLFASFNRILLYVIRLIALFKRV</sequence>
<dbReference type="Proteomes" id="UP000318231">
    <property type="component" value="Chromosome"/>
</dbReference>
<name>A0AAP9AD70_UREUR</name>
<accession>A0AAP9AD70</accession>
<proteinExistence type="predicted"/>
<protein>
    <submittedName>
        <fullName evidence="3">Uncharacterized protein</fullName>
    </submittedName>
</protein>
<feature type="transmembrane region" description="Helical" evidence="1">
    <location>
        <begin position="103"/>
        <end position="126"/>
    </location>
</feature>
<dbReference type="AlphaFoldDB" id="A0AAP9AD70"/>
<feature type="transmembrane region" description="Helical" evidence="1">
    <location>
        <begin position="67"/>
        <end position="91"/>
    </location>
</feature>
<keyword evidence="1" id="KW-0812">Transmembrane</keyword>
<keyword evidence="1" id="KW-1133">Transmembrane helix</keyword>
<evidence type="ECO:0000313" key="7">
    <source>
        <dbReference type="Proteomes" id="UP001201240"/>
    </source>
</evidence>
<dbReference type="EMBL" id="QOKT01000007">
    <property type="protein sequence ID" value="RCJ01051.1"/>
    <property type="molecule type" value="Genomic_DNA"/>
</dbReference>
<dbReference type="Proteomes" id="UP000253077">
    <property type="component" value="Unassembled WGS sequence"/>
</dbReference>
<feature type="transmembrane region" description="Helical" evidence="1">
    <location>
        <begin position="27"/>
        <end position="47"/>
    </location>
</feature>
<gene>
    <name evidence="4" type="ORF">DSQ42_02135</name>
    <name evidence="3" type="ORF">FJM05_02140</name>
    <name evidence="2" type="ORF">LH652_02025</name>
</gene>
<evidence type="ECO:0000313" key="4">
    <source>
        <dbReference type="EMBL" id="RCJ01051.1"/>
    </source>
</evidence>
<feature type="transmembrane region" description="Helical" evidence="1">
    <location>
        <begin position="197"/>
        <end position="223"/>
    </location>
</feature>
<evidence type="ECO:0000313" key="6">
    <source>
        <dbReference type="Proteomes" id="UP000318231"/>
    </source>
</evidence>
<dbReference type="EMBL" id="CP041200">
    <property type="protein sequence ID" value="QDI64983.1"/>
    <property type="molecule type" value="Genomic_DNA"/>
</dbReference>
<feature type="transmembrane region" description="Helical" evidence="1">
    <location>
        <begin position="132"/>
        <end position="152"/>
    </location>
</feature>
<evidence type="ECO:0000313" key="5">
    <source>
        <dbReference type="Proteomes" id="UP000253077"/>
    </source>
</evidence>
<evidence type="ECO:0000313" key="2">
    <source>
        <dbReference type="EMBL" id="MCF1349068.1"/>
    </source>
</evidence>
<evidence type="ECO:0000313" key="3">
    <source>
        <dbReference type="EMBL" id="QDI64983.1"/>
    </source>
</evidence>
<feature type="transmembrane region" description="Helical" evidence="1">
    <location>
        <begin position="164"/>
        <end position="185"/>
    </location>
</feature>
<organism evidence="3 6">
    <name type="scientific">Ureaplasma urealyticum</name>
    <name type="common">Ureaplasma urealyticum biotype 2</name>
    <dbReference type="NCBI Taxonomy" id="2130"/>
    <lineage>
        <taxon>Bacteria</taxon>
        <taxon>Bacillati</taxon>
        <taxon>Mycoplasmatota</taxon>
        <taxon>Mycoplasmoidales</taxon>
        <taxon>Mycoplasmoidaceae</taxon>
        <taxon>Ureaplasma</taxon>
    </lineage>
</organism>
<reference evidence="3 6" key="2">
    <citation type="submission" date="2019-07" db="EMBL/GenBank/DDBJ databases">
        <title>Comparative genomics of three clinical Ureaplasma species: analysis of their core genomes and virulence factors.</title>
        <authorList>
            <person name="Yang T."/>
            <person name="Zhang Y."/>
            <person name="Li X."/>
            <person name="Kong Y."/>
            <person name="Yu H."/>
            <person name="Ruan Z."/>
            <person name="Xie X."/>
            <person name="Zhang J."/>
        </authorList>
    </citation>
    <scope>NUCLEOTIDE SEQUENCE [LARGE SCALE GENOMIC DNA]</scope>
    <source>
        <strain evidence="3 6">132</strain>
    </source>
</reference>
<evidence type="ECO:0000256" key="1">
    <source>
        <dbReference type="SAM" id="Phobius"/>
    </source>
</evidence>
<dbReference type="Proteomes" id="UP001201240">
    <property type="component" value="Unassembled WGS sequence"/>
</dbReference>
<reference evidence="4 5" key="1">
    <citation type="submission" date="2018-07" db="EMBL/GenBank/DDBJ databases">
        <title>Ureaplasma urealyticum 1000 the multidrug-resistant clinical isolate obtained from scrapings of the urogenital tract of a woman with inflammatory diseases of the reproductive organs.</title>
        <authorList>
            <person name="Kolesnikova E.A."/>
            <person name="Alekseeva A.E."/>
            <person name="Brusnigina N.F."/>
            <person name="Makhova M.A."/>
        </authorList>
    </citation>
    <scope>NUCLEOTIDE SEQUENCE [LARGE SCALE GENOMIC DNA]</scope>
    <source>
        <strain evidence="4 5">1000</strain>
    </source>
</reference>
<dbReference type="EMBL" id="JAJBIS010000001">
    <property type="protein sequence ID" value="MCF1349068.1"/>
    <property type="molecule type" value="Genomic_DNA"/>
</dbReference>
<dbReference type="GeneID" id="93848905"/>
<dbReference type="RefSeq" id="WP_004025748.1">
    <property type="nucleotide sequence ID" value="NZ_CAMXZD010000012.1"/>
</dbReference>